<keyword evidence="5 7" id="KW-0234">DNA repair</keyword>
<dbReference type="PANTHER" id="PTHR16140">
    <property type="entry name" value="NON-STRUCTURAL MAINTENANCE OF CHROMOSOMES ELEMENT 4"/>
    <property type="match status" value="1"/>
</dbReference>
<dbReference type="Pfam" id="PF08743">
    <property type="entry name" value="Nse4_C"/>
    <property type="match status" value="1"/>
</dbReference>
<dbReference type="GO" id="GO:0006310">
    <property type="term" value="P:DNA recombination"/>
    <property type="evidence" value="ECO:0007669"/>
    <property type="project" value="UniProtKB-UniRule"/>
</dbReference>
<evidence type="ECO:0000256" key="3">
    <source>
        <dbReference type="ARBA" id="ARBA00022763"/>
    </source>
</evidence>
<evidence type="ECO:0000313" key="10">
    <source>
        <dbReference type="Proteomes" id="UP000504631"/>
    </source>
</evidence>
<sequence>MSRNSNNYNDSTSSTRSPQQRKEILRRIITRAQSLQDAVNADTIHTLELCMEETDNINSETTLEEKVHNQEEVLMDSEMMSISSNILKQCTRSLTKFVCSYNQAEFAEKLVEYMKKCSDITSETPDWSFLESRVTKCFKRTPHYTTLLGTLVPLEKKEINKRKPTVREAQAQIKKPDKVVAVEKEEESAEQTVKMNKIISKYYKTYSKPLDFFKLILHPNDFGKTIQNILQMSFLVRDGRVIVAKDESGILVVQPCSRDMTTEVMAGKRSNIQNVMYLNMEQWKILRDTYRIKKPMIKSDTET</sequence>
<dbReference type="GO" id="GO:0005634">
    <property type="term" value="C:nucleus"/>
    <property type="evidence" value="ECO:0007669"/>
    <property type="project" value="UniProtKB-SubCell"/>
</dbReference>
<evidence type="ECO:0000256" key="8">
    <source>
        <dbReference type="SAM" id="MobiDB-lite"/>
    </source>
</evidence>
<comment type="function">
    <text evidence="7">Component of the SMC5-SMC6 complex, that promotes sister chromatid alignment after DNA damage and facilitates double-stranded DNA breaks (DSBs) repair via homologous recombination between sister chromatids.</text>
</comment>
<dbReference type="PANTHER" id="PTHR16140:SF0">
    <property type="entry name" value="NON-STRUCTURAL MAINTENANCE OF CHROMOSOMES ELEMENT 4"/>
    <property type="match status" value="1"/>
</dbReference>
<dbReference type="GeneID" id="117243371"/>
<dbReference type="AlphaFoldDB" id="A0A6J3LRJ6"/>
<dbReference type="InterPro" id="IPR014854">
    <property type="entry name" value="Nse4_C"/>
</dbReference>
<evidence type="ECO:0000259" key="9">
    <source>
        <dbReference type="Pfam" id="PF08743"/>
    </source>
</evidence>
<dbReference type="InterPro" id="IPR027786">
    <property type="entry name" value="Nse4/EID"/>
</dbReference>
<dbReference type="CTD" id="34434"/>
<keyword evidence="6 7" id="KW-0539">Nucleus</keyword>
<feature type="domain" description="Non-structural maintenance of chromosome element 4 C-terminal" evidence="9">
    <location>
        <begin position="209"/>
        <end position="297"/>
    </location>
</feature>
<dbReference type="GO" id="GO:0006281">
    <property type="term" value="P:DNA repair"/>
    <property type="evidence" value="ECO:0007669"/>
    <property type="project" value="UniProtKB-UniRule"/>
</dbReference>
<evidence type="ECO:0000313" key="11">
    <source>
        <dbReference type="RefSeq" id="XP_033366689.1"/>
    </source>
</evidence>
<evidence type="ECO:0000256" key="6">
    <source>
        <dbReference type="ARBA" id="ARBA00023242"/>
    </source>
</evidence>
<dbReference type="RefSeq" id="XP_033366689.1">
    <property type="nucleotide sequence ID" value="XM_033510798.1"/>
</dbReference>
<accession>A0A6J3LRJ6</accession>
<comment type="subcellular location">
    <subcellularLocation>
        <location evidence="1 7">Nucleus</location>
    </subcellularLocation>
</comment>
<comment type="similarity">
    <text evidence="2 7">Belongs to the NSE4 family.</text>
</comment>
<keyword evidence="4 7" id="KW-0233">DNA recombination</keyword>
<feature type="compositionally biased region" description="Low complexity" evidence="8">
    <location>
        <begin position="1"/>
        <end position="17"/>
    </location>
</feature>
<protein>
    <recommendedName>
        <fullName evidence="7">Non-structural maintenance of chromosomes element 4</fullName>
    </recommendedName>
</protein>
<gene>
    <name evidence="11" type="primary">LOC117243371</name>
</gene>
<evidence type="ECO:0000256" key="2">
    <source>
        <dbReference type="ARBA" id="ARBA00008997"/>
    </source>
</evidence>
<evidence type="ECO:0000256" key="7">
    <source>
        <dbReference type="RuleBase" id="RU365071"/>
    </source>
</evidence>
<evidence type="ECO:0000256" key="5">
    <source>
        <dbReference type="ARBA" id="ARBA00023204"/>
    </source>
</evidence>
<keyword evidence="3 7" id="KW-0227">DNA damage</keyword>
<dbReference type="KEGG" id="bvk:117243371"/>
<keyword evidence="10" id="KW-1185">Reference proteome</keyword>
<dbReference type="Proteomes" id="UP000504631">
    <property type="component" value="Unplaced"/>
</dbReference>
<comment type="subunit">
    <text evidence="7">Component of the SMC5-SMC6 complex.</text>
</comment>
<evidence type="ECO:0000256" key="4">
    <source>
        <dbReference type="ARBA" id="ARBA00023172"/>
    </source>
</evidence>
<evidence type="ECO:0000256" key="1">
    <source>
        <dbReference type="ARBA" id="ARBA00004123"/>
    </source>
</evidence>
<feature type="region of interest" description="Disordered" evidence="8">
    <location>
        <begin position="1"/>
        <end position="21"/>
    </location>
</feature>
<proteinExistence type="inferred from homology"/>
<name>A0A6J3LRJ6_9HYME</name>
<organism evidence="10 11">
    <name type="scientific">Bombus vosnesenskii</name>
    <dbReference type="NCBI Taxonomy" id="207650"/>
    <lineage>
        <taxon>Eukaryota</taxon>
        <taxon>Metazoa</taxon>
        <taxon>Ecdysozoa</taxon>
        <taxon>Arthropoda</taxon>
        <taxon>Hexapoda</taxon>
        <taxon>Insecta</taxon>
        <taxon>Pterygota</taxon>
        <taxon>Neoptera</taxon>
        <taxon>Endopterygota</taxon>
        <taxon>Hymenoptera</taxon>
        <taxon>Apocrita</taxon>
        <taxon>Aculeata</taxon>
        <taxon>Apoidea</taxon>
        <taxon>Anthophila</taxon>
        <taxon>Apidae</taxon>
        <taxon>Bombus</taxon>
        <taxon>Pyrobombus</taxon>
    </lineage>
</organism>
<dbReference type="GO" id="GO:0030915">
    <property type="term" value="C:Smc5-Smc6 complex"/>
    <property type="evidence" value="ECO:0007669"/>
    <property type="project" value="UniProtKB-UniRule"/>
</dbReference>
<reference evidence="11" key="1">
    <citation type="submission" date="2025-08" db="UniProtKB">
        <authorList>
            <consortium name="RefSeq"/>
        </authorList>
    </citation>
    <scope>IDENTIFICATION</scope>
    <source>
        <tissue evidence="11">Muscle</tissue>
    </source>
</reference>